<evidence type="ECO:0000313" key="4">
    <source>
        <dbReference type="EMBL" id="PIZ66236.1"/>
    </source>
</evidence>
<dbReference type="Gene3D" id="2.40.50.140">
    <property type="entry name" value="Nucleic acid-binding proteins"/>
    <property type="match status" value="1"/>
</dbReference>
<reference evidence="5" key="1">
    <citation type="submission" date="2017-09" db="EMBL/GenBank/DDBJ databases">
        <title>Depth-based differentiation of microbial function through sediment-hosted aquifers and enrichment of novel symbionts in the deep terrestrial subsurface.</title>
        <authorList>
            <person name="Probst A.J."/>
            <person name="Ladd B."/>
            <person name="Jarett J.K."/>
            <person name="Geller-Mcgrath D.E."/>
            <person name="Sieber C.M.K."/>
            <person name="Emerson J.B."/>
            <person name="Anantharaman K."/>
            <person name="Thomas B.C."/>
            <person name="Malmstrom R."/>
            <person name="Stieglmeier M."/>
            <person name="Klingl A."/>
            <person name="Woyke T."/>
            <person name="Ryan C.M."/>
            <person name="Banfield J.F."/>
        </authorList>
    </citation>
    <scope>NUCLEOTIDE SEQUENCE [LARGE SCALE GENOMIC DNA]</scope>
</reference>
<dbReference type="Pfam" id="PF01336">
    <property type="entry name" value="tRNA_anti-codon"/>
    <property type="match status" value="1"/>
</dbReference>
<dbReference type="CDD" id="cd04317">
    <property type="entry name" value="EcAspRS_like_N"/>
    <property type="match status" value="1"/>
</dbReference>
<keyword evidence="1" id="KW-0648">Protein biosynthesis</keyword>
<dbReference type="GO" id="GO:0003676">
    <property type="term" value="F:nucleic acid binding"/>
    <property type="evidence" value="ECO:0007669"/>
    <property type="project" value="InterPro"/>
</dbReference>
<dbReference type="InterPro" id="IPR012340">
    <property type="entry name" value="NA-bd_OB-fold"/>
</dbReference>
<feature type="domain" description="OB" evidence="3">
    <location>
        <begin position="17"/>
        <end position="94"/>
    </location>
</feature>
<evidence type="ECO:0000259" key="3">
    <source>
        <dbReference type="Pfam" id="PF01336"/>
    </source>
</evidence>
<dbReference type="Proteomes" id="UP000230027">
    <property type="component" value="Unassembled WGS sequence"/>
</dbReference>
<dbReference type="GO" id="GO:0004812">
    <property type="term" value="F:aminoacyl-tRNA ligase activity"/>
    <property type="evidence" value="ECO:0007669"/>
    <property type="project" value="UniProtKB-KW"/>
</dbReference>
<dbReference type="InterPro" id="IPR004365">
    <property type="entry name" value="NA-bd_OB_tRNA"/>
</dbReference>
<dbReference type="EMBL" id="PFOD01000019">
    <property type="protein sequence ID" value="PIZ66236.1"/>
    <property type="molecule type" value="Genomic_DNA"/>
</dbReference>
<dbReference type="AlphaFoldDB" id="A0A2M7U5P3"/>
<gene>
    <name evidence="4" type="ORF">COY14_00645</name>
</gene>
<sequence length="105" mass="11643">MKLLSVLDTTSHIGEKITLFGWIDTKRDHRKIVFLDIRDKTGIVQVVGGEKLKPLTPESVVQIEGKVKNRPANLVNNKIPTGEIEIEAENVTLLSPARPLPLPVN</sequence>
<comment type="caution">
    <text evidence="4">The sequence shown here is derived from an EMBL/GenBank/DDBJ whole genome shotgun (WGS) entry which is preliminary data.</text>
</comment>
<evidence type="ECO:0000256" key="1">
    <source>
        <dbReference type="ARBA" id="ARBA00022917"/>
    </source>
</evidence>
<proteinExistence type="predicted"/>
<keyword evidence="2" id="KW-0030">Aminoacyl-tRNA synthetase</keyword>
<dbReference type="GO" id="GO:0005524">
    <property type="term" value="F:ATP binding"/>
    <property type="evidence" value="ECO:0007669"/>
    <property type="project" value="UniProtKB-KW"/>
</dbReference>
<dbReference type="SUPFAM" id="SSF50249">
    <property type="entry name" value="Nucleic acid-binding proteins"/>
    <property type="match status" value="1"/>
</dbReference>
<feature type="non-terminal residue" evidence="4">
    <location>
        <position position="105"/>
    </location>
</feature>
<dbReference type="InterPro" id="IPR047089">
    <property type="entry name" value="Asp-tRNA-ligase_1_N"/>
</dbReference>
<dbReference type="PANTHER" id="PTHR22594">
    <property type="entry name" value="ASPARTYL/LYSYL-TRNA SYNTHETASE"/>
    <property type="match status" value="1"/>
</dbReference>
<evidence type="ECO:0000256" key="2">
    <source>
        <dbReference type="ARBA" id="ARBA00023146"/>
    </source>
</evidence>
<evidence type="ECO:0000313" key="5">
    <source>
        <dbReference type="Proteomes" id="UP000230027"/>
    </source>
</evidence>
<organism evidence="4 5">
    <name type="scientific">Candidatus Roizmanbacteria bacterium CG_4_10_14_0_2_um_filter_36_9</name>
    <dbReference type="NCBI Taxonomy" id="1974823"/>
    <lineage>
        <taxon>Bacteria</taxon>
        <taxon>Candidatus Roizmaniibacteriota</taxon>
    </lineage>
</organism>
<name>A0A2M7U5P3_9BACT</name>
<dbReference type="GO" id="GO:0006412">
    <property type="term" value="P:translation"/>
    <property type="evidence" value="ECO:0007669"/>
    <property type="project" value="UniProtKB-KW"/>
</dbReference>
<accession>A0A2M7U5P3</accession>
<keyword evidence="2" id="KW-0436">Ligase</keyword>
<protein>
    <recommendedName>
        <fullName evidence="3">OB domain-containing protein</fullName>
    </recommendedName>
</protein>